<reference evidence="6 7" key="1">
    <citation type="journal article" date="2017" name="Genome Biol. Evol.">
        <title>Phytophthora megakarya and P. palmivora, closely related causal agents of cacao black pod rot, underwent increases in genome sizes and gene numbers by different mechanisms.</title>
        <authorList>
            <person name="Ali S.S."/>
            <person name="Shao J."/>
            <person name="Lary D.J."/>
            <person name="Kronmiller B."/>
            <person name="Shen D."/>
            <person name="Strem M.D."/>
            <person name="Amoako-Attah I."/>
            <person name="Akrofi A.Y."/>
            <person name="Begoude B.A."/>
            <person name="Ten Hoopen G.M."/>
            <person name="Coulibaly K."/>
            <person name="Kebe B.I."/>
            <person name="Melnick R.L."/>
            <person name="Guiltinan M.J."/>
            <person name="Tyler B.M."/>
            <person name="Meinhardt L.W."/>
            <person name="Bailey B.A."/>
        </authorList>
    </citation>
    <scope>NUCLEOTIDE SEQUENCE [LARGE SCALE GENOMIC DNA]</scope>
    <source>
        <strain evidence="7">sbr112.9</strain>
    </source>
</reference>
<keyword evidence="2" id="KW-0378">Hydrolase</keyword>
<comment type="caution">
    <text evidence="6">The sequence shown here is derived from an EMBL/GenBank/DDBJ whole genome shotgun (WGS) entry which is preliminary data.</text>
</comment>
<dbReference type="OrthoDB" id="360161at2759"/>
<dbReference type="InterPro" id="IPR050079">
    <property type="entry name" value="DEAD_box_RNA_helicase"/>
</dbReference>
<protein>
    <submittedName>
        <fullName evidence="6">DEAD/DEAH box RNA helicase</fullName>
    </submittedName>
</protein>
<keyword evidence="7" id="KW-1185">Reference proteome</keyword>
<dbReference type="InterPro" id="IPR027417">
    <property type="entry name" value="P-loop_NTPase"/>
</dbReference>
<evidence type="ECO:0000259" key="5">
    <source>
        <dbReference type="PROSITE" id="PS51194"/>
    </source>
</evidence>
<evidence type="ECO:0000256" key="2">
    <source>
        <dbReference type="ARBA" id="ARBA00022801"/>
    </source>
</evidence>
<feature type="non-terminal residue" evidence="6">
    <location>
        <position position="175"/>
    </location>
</feature>
<sequence length="175" mass="19914">MLAKAIEKRCGIGAVDIHADKAQQERLRLLEAFVNSEIPVLVSTNVLSRGMDLLNVENVVVYDFPKKLADYVHLIGRTGRGEAIGNALTLVNREDRSLFRELVPLLRQAKVSVPREVYQSVHSENTSKCAHSTEDMIDESKRAFRIRKQVIDEIGAQASEWKEWDRSKSKRRKQS</sequence>
<dbReference type="PANTHER" id="PTHR47959">
    <property type="entry name" value="ATP-DEPENDENT RNA HELICASE RHLE-RELATED"/>
    <property type="match status" value="1"/>
</dbReference>
<evidence type="ECO:0000256" key="4">
    <source>
        <dbReference type="ARBA" id="ARBA00022840"/>
    </source>
</evidence>
<dbReference type="SMART" id="SM00490">
    <property type="entry name" value="HELICc"/>
    <property type="match status" value="1"/>
</dbReference>
<gene>
    <name evidence="6" type="ORF">PHPALM_13735</name>
</gene>
<dbReference type="Proteomes" id="UP000237271">
    <property type="component" value="Unassembled WGS sequence"/>
</dbReference>
<dbReference type="AlphaFoldDB" id="A0A2P4XWJ9"/>
<proteinExistence type="predicted"/>
<dbReference type="Gene3D" id="3.40.50.300">
    <property type="entry name" value="P-loop containing nucleotide triphosphate hydrolases"/>
    <property type="match status" value="1"/>
</dbReference>
<evidence type="ECO:0000256" key="1">
    <source>
        <dbReference type="ARBA" id="ARBA00022741"/>
    </source>
</evidence>
<dbReference type="CDD" id="cd18787">
    <property type="entry name" value="SF2_C_DEAD"/>
    <property type="match status" value="1"/>
</dbReference>
<feature type="domain" description="Helicase C-terminal" evidence="5">
    <location>
        <begin position="1"/>
        <end position="121"/>
    </location>
</feature>
<dbReference type="GO" id="GO:0005829">
    <property type="term" value="C:cytosol"/>
    <property type="evidence" value="ECO:0007669"/>
    <property type="project" value="TreeGrafter"/>
</dbReference>
<organism evidence="6 7">
    <name type="scientific">Phytophthora palmivora</name>
    <dbReference type="NCBI Taxonomy" id="4796"/>
    <lineage>
        <taxon>Eukaryota</taxon>
        <taxon>Sar</taxon>
        <taxon>Stramenopiles</taxon>
        <taxon>Oomycota</taxon>
        <taxon>Peronosporomycetes</taxon>
        <taxon>Peronosporales</taxon>
        <taxon>Peronosporaceae</taxon>
        <taxon>Phytophthora</taxon>
    </lineage>
</organism>
<evidence type="ECO:0000256" key="3">
    <source>
        <dbReference type="ARBA" id="ARBA00022806"/>
    </source>
</evidence>
<name>A0A2P4XWJ9_9STRA</name>
<dbReference type="EMBL" id="NCKW01007737">
    <property type="protein sequence ID" value="POM69931.1"/>
    <property type="molecule type" value="Genomic_DNA"/>
</dbReference>
<dbReference type="InterPro" id="IPR001650">
    <property type="entry name" value="Helicase_C-like"/>
</dbReference>
<keyword evidence="3 6" id="KW-0347">Helicase</keyword>
<dbReference type="GO" id="GO:0005524">
    <property type="term" value="F:ATP binding"/>
    <property type="evidence" value="ECO:0007669"/>
    <property type="project" value="UniProtKB-KW"/>
</dbReference>
<dbReference type="PANTHER" id="PTHR47959:SF1">
    <property type="entry name" value="ATP-DEPENDENT RNA HELICASE DBPA"/>
    <property type="match status" value="1"/>
</dbReference>
<dbReference type="Pfam" id="PF00271">
    <property type="entry name" value="Helicase_C"/>
    <property type="match status" value="1"/>
</dbReference>
<accession>A0A2P4XWJ9</accession>
<evidence type="ECO:0000313" key="7">
    <source>
        <dbReference type="Proteomes" id="UP000237271"/>
    </source>
</evidence>
<dbReference type="GO" id="GO:0003724">
    <property type="term" value="F:RNA helicase activity"/>
    <property type="evidence" value="ECO:0007669"/>
    <property type="project" value="TreeGrafter"/>
</dbReference>
<keyword evidence="1" id="KW-0547">Nucleotide-binding</keyword>
<dbReference type="SUPFAM" id="SSF52540">
    <property type="entry name" value="P-loop containing nucleoside triphosphate hydrolases"/>
    <property type="match status" value="1"/>
</dbReference>
<evidence type="ECO:0000313" key="6">
    <source>
        <dbReference type="EMBL" id="POM69931.1"/>
    </source>
</evidence>
<dbReference type="GO" id="GO:0016787">
    <property type="term" value="F:hydrolase activity"/>
    <property type="evidence" value="ECO:0007669"/>
    <property type="project" value="UniProtKB-KW"/>
</dbReference>
<dbReference type="PROSITE" id="PS51194">
    <property type="entry name" value="HELICASE_CTER"/>
    <property type="match status" value="1"/>
</dbReference>
<keyword evidence="4" id="KW-0067">ATP-binding</keyword>